<comment type="caution">
    <text evidence="1">The sequence shown here is derived from an EMBL/GenBank/DDBJ whole genome shotgun (WGS) entry which is preliminary data.</text>
</comment>
<sequence>MATQSDRSLGTSSALTSVWIRSLTINGSSLDLSGLGYLSGVTPGAASASRALDSSSNISGINSLQTTTLILGSSTLTSTEASYLIGLTTGVAQANKAITVNGSLNVSGINNISASGIGRISQPKATDNGCNDDLLLLKHCQVPSEAYTCSVTKC</sequence>
<dbReference type="OrthoDB" id="128763at2759"/>
<reference evidence="1" key="1">
    <citation type="submission" date="2023-04" db="EMBL/GenBank/DDBJ databases">
        <title>Phytophthora lilii NBRC 32176.</title>
        <authorList>
            <person name="Ichikawa N."/>
            <person name="Sato H."/>
            <person name="Tonouchi N."/>
        </authorList>
    </citation>
    <scope>NUCLEOTIDE SEQUENCE</scope>
    <source>
        <strain evidence="1">NBRC 32176</strain>
    </source>
</reference>
<evidence type="ECO:0000313" key="2">
    <source>
        <dbReference type="Proteomes" id="UP001165083"/>
    </source>
</evidence>
<name>A0A9W6WQL9_9STRA</name>
<protein>
    <submittedName>
        <fullName evidence="1">Unnamed protein product</fullName>
    </submittedName>
</protein>
<keyword evidence="2" id="KW-1185">Reference proteome</keyword>
<proteinExistence type="predicted"/>
<evidence type="ECO:0000313" key="1">
    <source>
        <dbReference type="EMBL" id="GMF12193.1"/>
    </source>
</evidence>
<gene>
    <name evidence="1" type="ORF">Plil01_000283500</name>
</gene>
<accession>A0A9W6WQL9</accession>
<dbReference type="AlphaFoldDB" id="A0A9W6WQL9"/>
<organism evidence="1 2">
    <name type="scientific">Phytophthora lilii</name>
    <dbReference type="NCBI Taxonomy" id="2077276"/>
    <lineage>
        <taxon>Eukaryota</taxon>
        <taxon>Sar</taxon>
        <taxon>Stramenopiles</taxon>
        <taxon>Oomycota</taxon>
        <taxon>Peronosporomycetes</taxon>
        <taxon>Peronosporales</taxon>
        <taxon>Peronosporaceae</taxon>
        <taxon>Phytophthora</taxon>
    </lineage>
</organism>
<dbReference type="EMBL" id="BSXW01000108">
    <property type="protein sequence ID" value="GMF12193.1"/>
    <property type="molecule type" value="Genomic_DNA"/>
</dbReference>
<dbReference type="Proteomes" id="UP001165083">
    <property type="component" value="Unassembled WGS sequence"/>
</dbReference>